<keyword evidence="4" id="KW-1185">Reference proteome</keyword>
<proteinExistence type="predicted"/>
<keyword evidence="1" id="KW-0328">Glycosyltransferase</keyword>
<comment type="caution">
    <text evidence="3">The sequence shown here is derived from an EMBL/GenBank/DDBJ whole genome shotgun (WGS) entry which is preliminary data.</text>
</comment>
<reference evidence="3" key="1">
    <citation type="submission" date="2022-08" db="EMBL/GenBank/DDBJ databases">
        <authorList>
            <person name="Zhang D."/>
        </authorList>
    </citation>
    <scope>NUCLEOTIDE SEQUENCE</scope>
    <source>
        <strain evidence="3">XJ19-11</strain>
    </source>
</reference>
<evidence type="ECO:0000313" key="3">
    <source>
        <dbReference type="EMBL" id="MCR9015472.1"/>
    </source>
</evidence>
<dbReference type="CDD" id="cd06533">
    <property type="entry name" value="Glyco_transf_WecG_TagA"/>
    <property type="match status" value="1"/>
</dbReference>
<gene>
    <name evidence="3" type="ORF">NU887_10525</name>
</gene>
<dbReference type="AlphaFoldDB" id="A0A9X2P519"/>
<dbReference type="NCBIfam" id="TIGR00696">
    <property type="entry name" value="wecG_tagA_cpsF"/>
    <property type="match status" value="1"/>
</dbReference>
<evidence type="ECO:0000256" key="1">
    <source>
        <dbReference type="ARBA" id="ARBA00022676"/>
    </source>
</evidence>
<dbReference type="PANTHER" id="PTHR34136">
    <property type="match status" value="1"/>
</dbReference>
<dbReference type="EMBL" id="JANSUY010000007">
    <property type="protein sequence ID" value="MCR9015472.1"/>
    <property type="molecule type" value="Genomic_DNA"/>
</dbReference>
<sequence>MKNEIQKIWGINFLLTDQKDYLAYLENCLSSENRIILNGVNPYSLSLVKKNPEILDALKQSTIANVDGILLKFALQYLGYKVPVRLDTPSIFEGLMEICVKQKFSIFLLGSKEEELPIIIDNLKNSFKDLNIVGSHNGFFSAEDDHQIIENIKNCSPDIILLGMPSPKKEVFMYKNKDKFLFKASLGVGGVFDIIAGKKKQAPIWVKDLKIEWLYRFVQEPFRLFERYLDMFLYFFKFIWDSRETERKRNS</sequence>
<dbReference type="PANTHER" id="PTHR34136:SF1">
    <property type="entry name" value="UDP-N-ACETYL-D-MANNOSAMINURONIC ACID TRANSFERASE"/>
    <property type="match status" value="1"/>
</dbReference>
<dbReference type="Pfam" id="PF03808">
    <property type="entry name" value="Glyco_tran_WecG"/>
    <property type="match status" value="1"/>
</dbReference>
<organism evidence="3 4">
    <name type="scientific">Aquiflexum gelatinilyticum</name>
    <dbReference type="NCBI Taxonomy" id="2961943"/>
    <lineage>
        <taxon>Bacteria</taxon>
        <taxon>Pseudomonadati</taxon>
        <taxon>Bacteroidota</taxon>
        <taxon>Cytophagia</taxon>
        <taxon>Cytophagales</taxon>
        <taxon>Cyclobacteriaceae</taxon>
        <taxon>Aquiflexum</taxon>
    </lineage>
</organism>
<dbReference type="GO" id="GO:0016758">
    <property type="term" value="F:hexosyltransferase activity"/>
    <property type="evidence" value="ECO:0007669"/>
    <property type="project" value="TreeGrafter"/>
</dbReference>
<dbReference type="InterPro" id="IPR004629">
    <property type="entry name" value="WecG_TagA_CpsF"/>
</dbReference>
<name>A0A9X2P519_9BACT</name>
<dbReference type="RefSeq" id="WP_258423328.1">
    <property type="nucleotide sequence ID" value="NZ_JANAEZ010000001.1"/>
</dbReference>
<accession>A0A9X2P519</accession>
<evidence type="ECO:0000313" key="4">
    <source>
        <dbReference type="Proteomes" id="UP001142175"/>
    </source>
</evidence>
<protein>
    <submittedName>
        <fullName evidence="3">WecB/TagA/CpsF family glycosyltransferase</fullName>
    </submittedName>
</protein>
<keyword evidence="2" id="KW-0808">Transferase</keyword>
<evidence type="ECO:0000256" key="2">
    <source>
        <dbReference type="ARBA" id="ARBA00022679"/>
    </source>
</evidence>
<dbReference type="Proteomes" id="UP001142175">
    <property type="component" value="Unassembled WGS sequence"/>
</dbReference>